<evidence type="ECO:0000313" key="2">
    <source>
        <dbReference type="Proteomes" id="UP000477156"/>
    </source>
</evidence>
<dbReference type="EMBL" id="WWVF01000019">
    <property type="protein sequence ID" value="MZS89543.1"/>
    <property type="molecule type" value="Genomic_DNA"/>
</dbReference>
<sequence>MRVNSTVRLNLPKIRELSEMQVKALEQTAEALHAEVVQAQVFPRDTGNLQNESTFVDTSKSKQGKVSIVSSTPYARRLYFHPEYHFHTDENPNAKGKWYEDWLPGGREADYCTNAFKRIYRRLTGI</sequence>
<proteinExistence type="predicted"/>
<dbReference type="AlphaFoldDB" id="A0A6L8XWC2"/>
<accession>A0A6L8XWC2</accession>
<reference evidence="1 2" key="1">
    <citation type="journal article" date="2019" name="Nat. Med.">
        <title>A library of human gut bacterial isolates paired with longitudinal multiomics data enables mechanistic microbiome research.</title>
        <authorList>
            <person name="Poyet M."/>
            <person name="Groussin M."/>
            <person name="Gibbons S.M."/>
            <person name="Avila-Pacheco J."/>
            <person name="Jiang X."/>
            <person name="Kearney S.M."/>
            <person name="Perrotta A.R."/>
            <person name="Berdy B."/>
            <person name="Zhao S."/>
            <person name="Lieberman T.D."/>
            <person name="Swanson P.K."/>
            <person name="Smith M."/>
            <person name="Roesemann S."/>
            <person name="Alexander J.E."/>
            <person name="Rich S.A."/>
            <person name="Livny J."/>
            <person name="Vlamakis H."/>
            <person name="Clish C."/>
            <person name="Bullock K."/>
            <person name="Deik A."/>
            <person name="Scott J."/>
            <person name="Pierce K.A."/>
            <person name="Xavier R.J."/>
            <person name="Alm E.J."/>
        </authorList>
    </citation>
    <scope>NUCLEOTIDE SEQUENCE [LARGE SCALE GENOMIC DNA]</scope>
    <source>
        <strain evidence="1 2">BIOML-A12</strain>
    </source>
</reference>
<gene>
    <name evidence="1" type="ORF">GT712_10785</name>
</gene>
<name>A0A6L8XWC2_9FIRM</name>
<evidence type="ECO:0008006" key="3">
    <source>
        <dbReference type="Google" id="ProtNLM"/>
    </source>
</evidence>
<comment type="caution">
    <text evidence="1">The sequence shown here is derived from an EMBL/GenBank/DDBJ whole genome shotgun (WGS) entry which is preliminary data.</text>
</comment>
<organism evidence="1 2">
    <name type="scientific">Blautia wexlerae</name>
    <dbReference type="NCBI Taxonomy" id="418240"/>
    <lineage>
        <taxon>Bacteria</taxon>
        <taxon>Bacillati</taxon>
        <taxon>Bacillota</taxon>
        <taxon>Clostridia</taxon>
        <taxon>Lachnospirales</taxon>
        <taxon>Lachnospiraceae</taxon>
        <taxon>Blautia</taxon>
    </lineage>
</organism>
<dbReference type="Proteomes" id="UP000477156">
    <property type="component" value="Unassembled WGS sequence"/>
</dbReference>
<protein>
    <recommendedName>
        <fullName evidence="3">Minor capsid protein</fullName>
    </recommendedName>
</protein>
<evidence type="ECO:0000313" key="1">
    <source>
        <dbReference type="EMBL" id="MZS89543.1"/>
    </source>
</evidence>